<evidence type="ECO:0000313" key="1">
    <source>
        <dbReference type="EMBL" id="KAK4747980.1"/>
    </source>
</evidence>
<proteinExistence type="predicted"/>
<dbReference type="EMBL" id="JAXIOK010000019">
    <property type="protein sequence ID" value="KAK4747980.1"/>
    <property type="molecule type" value="Genomic_DNA"/>
</dbReference>
<keyword evidence="2" id="KW-1185">Reference proteome</keyword>
<reference evidence="1 2" key="1">
    <citation type="journal article" date="2023" name="Hortic Res">
        <title>Pangenome of water caltrop reveals structural variations and asymmetric subgenome divergence after allopolyploidization.</title>
        <authorList>
            <person name="Zhang X."/>
            <person name="Chen Y."/>
            <person name="Wang L."/>
            <person name="Yuan Y."/>
            <person name="Fang M."/>
            <person name="Shi L."/>
            <person name="Lu R."/>
            <person name="Comes H.P."/>
            <person name="Ma Y."/>
            <person name="Chen Y."/>
            <person name="Huang G."/>
            <person name="Zhou Y."/>
            <person name="Zheng Z."/>
            <person name="Qiu Y."/>
        </authorList>
    </citation>
    <scope>NUCLEOTIDE SEQUENCE [LARGE SCALE GENOMIC DNA]</scope>
    <source>
        <tissue evidence="1">Roots</tissue>
    </source>
</reference>
<dbReference type="InterPro" id="IPR025322">
    <property type="entry name" value="PADRE_dom"/>
</dbReference>
<organism evidence="1 2">
    <name type="scientific">Trapa incisa</name>
    <dbReference type="NCBI Taxonomy" id="236973"/>
    <lineage>
        <taxon>Eukaryota</taxon>
        <taxon>Viridiplantae</taxon>
        <taxon>Streptophyta</taxon>
        <taxon>Embryophyta</taxon>
        <taxon>Tracheophyta</taxon>
        <taxon>Spermatophyta</taxon>
        <taxon>Magnoliopsida</taxon>
        <taxon>eudicotyledons</taxon>
        <taxon>Gunneridae</taxon>
        <taxon>Pentapetalae</taxon>
        <taxon>rosids</taxon>
        <taxon>malvids</taxon>
        <taxon>Myrtales</taxon>
        <taxon>Lythraceae</taxon>
        <taxon>Trapa</taxon>
    </lineage>
</organism>
<name>A0AAN7GKA2_9MYRT</name>
<accession>A0AAN7GKA2</accession>
<evidence type="ECO:0000313" key="2">
    <source>
        <dbReference type="Proteomes" id="UP001345219"/>
    </source>
</evidence>
<comment type="caution">
    <text evidence="1">The sequence shown here is derived from an EMBL/GenBank/DDBJ whole genome shotgun (WGS) entry which is preliminary data.</text>
</comment>
<dbReference type="PANTHER" id="PTHR33148:SF48">
    <property type="entry name" value="DUF4228 DOMAIN PROTEIN"/>
    <property type="match status" value="1"/>
</dbReference>
<dbReference type="Proteomes" id="UP001345219">
    <property type="component" value="Chromosome 12"/>
</dbReference>
<dbReference type="AlphaFoldDB" id="A0AAN7GKA2"/>
<gene>
    <name evidence="1" type="ORF">SAY87_014566</name>
</gene>
<dbReference type="PANTHER" id="PTHR33148">
    <property type="entry name" value="PLASTID MOVEMENT IMPAIRED PROTEIN-RELATED"/>
    <property type="match status" value="1"/>
</dbReference>
<dbReference type="Pfam" id="PF14009">
    <property type="entry name" value="PADRE"/>
    <property type="match status" value="1"/>
</dbReference>
<sequence>MGNCLFGGSGPDADHHGSGTGGGLTKVITSNGGVMEFFAPISVGSITDEFPGHGVFRMRDLFLKPLPYHEYLAGGEPYYLLPLSGHAHVVREGHVLSNTVTAPTVVTLYRVSMEHRLPGALSSSYTDVLSLGQRRRPRSGVNGVSGVWKVRLVINPENLMDILSHDGRTQELVESMRAVAKCGAGGGPVGAPTPSSWGLSDPYEWSGSSSLNASDKTDRVVVNNT</sequence>
<protein>
    <submittedName>
        <fullName evidence="1">Uncharacterized protein</fullName>
    </submittedName>
</protein>